<organism evidence="6 7">
    <name type="scientific">Paractinoplanes tereljensis</name>
    <dbReference type="NCBI Taxonomy" id="571912"/>
    <lineage>
        <taxon>Bacteria</taxon>
        <taxon>Bacillati</taxon>
        <taxon>Actinomycetota</taxon>
        <taxon>Actinomycetes</taxon>
        <taxon>Micromonosporales</taxon>
        <taxon>Micromonosporaceae</taxon>
        <taxon>Paractinoplanes</taxon>
    </lineage>
</organism>
<name>A0A919NJ53_9ACTN</name>
<keyword evidence="3" id="KW-0804">Transcription</keyword>
<dbReference type="InterPro" id="IPR001647">
    <property type="entry name" value="HTH_TetR"/>
</dbReference>
<dbReference type="Gene3D" id="1.10.10.60">
    <property type="entry name" value="Homeodomain-like"/>
    <property type="match status" value="1"/>
</dbReference>
<keyword evidence="2 4" id="KW-0238">DNA-binding</keyword>
<feature type="DNA-binding region" description="H-T-H motif" evidence="4">
    <location>
        <begin position="58"/>
        <end position="77"/>
    </location>
</feature>
<keyword evidence="1" id="KW-0805">Transcription regulation</keyword>
<dbReference type="PANTHER" id="PTHR30055">
    <property type="entry name" value="HTH-TYPE TRANSCRIPTIONAL REGULATOR RUTR"/>
    <property type="match status" value="1"/>
</dbReference>
<keyword evidence="7" id="KW-1185">Reference proteome</keyword>
<feature type="domain" description="HTH tetR-type" evidence="5">
    <location>
        <begin position="35"/>
        <end position="95"/>
    </location>
</feature>
<comment type="caution">
    <text evidence="6">The sequence shown here is derived from an EMBL/GenBank/DDBJ whole genome shotgun (WGS) entry which is preliminary data.</text>
</comment>
<evidence type="ECO:0000256" key="2">
    <source>
        <dbReference type="ARBA" id="ARBA00023125"/>
    </source>
</evidence>
<protein>
    <submittedName>
        <fullName evidence="6">TetR family transcriptional regulator</fullName>
    </submittedName>
</protein>
<evidence type="ECO:0000313" key="7">
    <source>
        <dbReference type="Proteomes" id="UP000623608"/>
    </source>
</evidence>
<proteinExistence type="predicted"/>
<dbReference type="GO" id="GO:0000976">
    <property type="term" value="F:transcription cis-regulatory region binding"/>
    <property type="evidence" value="ECO:0007669"/>
    <property type="project" value="TreeGrafter"/>
</dbReference>
<dbReference type="Gene3D" id="1.10.357.10">
    <property type="entry name" value="Tetracycline Repressor, domain 2"/>
    <property type="match status" value="1"/>
</dbReference>
<dbReference type="InterPro" id="IPR036271">
    <property type="entry name" value="Tet_transcr_reg_TetR-rel_C_sf"/>
</dbReference>
<dbReference type="InterPro" id="IPR009057">
    <property type="entry name" value="Homeodomain-like_sf"/>
</dbReference>
<evidence type="ECO:0000256" key="3">
    <source>
        <dbReference type="ARBA" id="ARBA00023163"/>
    </source>
</evidence>
<dbReference type="Pfam" id="PF02909">
    <property type="entry name" value="TetR_C_1"/>
    <property type="match status" value="1"/>
</dbReference>
<evidence type="ECO:0000313" key="6">
    <source>
        <dbReference type="EMBL" id="GIF19004.1"/>
    </source>
</evidence>
<dbReference type="PANTHER" id="PTHR30055:SF151">
    <property type="entry name" value="TRANSCRIPTIONAL REGULATORY PROTEIN"/>
    <property type="match status" value="1"/>
</dbReference>
<dbReference type="PROSITE" id="PS50977">
    <property type="entry name" value="HTH_TETR_2"/>
    <property type="match status" value="1"/>
</dbReference>
<reference evidence="6" key="1">
    <citation type="submission" date="2021-01" db="EMBL/GenBank/DDBJ databases">
        <title>Whole genome shotgun sequence of Actinoplanes tereljensis NBRC 105297.</title>
        <authorList>
            <person name="Komaki H."/>
            <person name="Tamura T."/>
        </authorList>
    </citation>
    <scope>NUCLEOTIDE SEQUENCE</scope>
    <source>
        <strain evidence="6">NBRC 105297</strain>
    </source>
</reference>
<evidence type="ECO:0000259" key="5">
    <source>
        <dbReference type="PROSITE" id="PS50977"/>
    </source>
</evidence>
<dbReference type="AlphaFoldDB" id="A0A919NJ53"/>
<evidence type="ECO:0000256" key="1">
    <source>
        <dbReference type="ARBA" id="ARBA00023015"/>
    </source>
</evidence>
<dbReference type="SUPFAM" id="SSF48498">
    <property type="entry name" value="Tetracyclin repressor-like, C-terminal domain"/>
    <property type="match status" value="1"/>
</dbReference>
<dbReference type="GO" id="GO:0045892">
    <property type="term" value="P:negative regulation of DNA-templated transcription"/>
    <property type="evidence" value="ECO:0007669"/>
    <property type="project" value="InterPro"/>
</dbReference>
<dbReference type="GO" id="GO:0003700">
    <property type="term" value="F:DNA-binding transcription factor activity"/>
    <property type="evidence" value="ECO:0007669"/>
    <property type="project" value="TreeGrafter"/>
</dbReference>
<dbReference type="InterPro" id="IPR050109">
    <property type="entry name" value="HTH-type_TetR-like_transc_reg"/>
</dbReference>
<evidence type="ECO:0000256" key="4">
    <source>
        <dbReference type="PROSITE-ProRule" id="PRU00335"/>
    </source>
</evidence>
<dbReference type="Proteomes" id="UP000623608">
    <property type="component" value="Unassembled WGS sequence"/>
</dbReference>
<dbReference type="EMBL" id="BOMY01000012">
    <property type="protein sequence ID" value="GIF19004.1"/>
    <property type="molecule type" value="Genomic_DNA"/>
</dbReference>
<accession>A0A919NJ53</accession>
<dbReference type="InterPro" id="IPR004111">
    <property type="entry name" value="Repressor_TetR_C"/>
</dbReference>
<sequence length="263" mass="28270">MIGVTTDFSGGGDPRRTIELLWGVRGGPRPGPKPRFTVEEIAASAIAIADTDGLGALSMRKVAEGLGVSAMSLYTYVPGKGELIDLMLDRVLAEVSLSFDEAVEWRARLARVARENWQLYLRHPWLLQVATSRPPLGPHLIAKYDHELRAIDGIGLTDIEMDLVVQLIGDYVHGAARSAVSATLVAQRTGLTDEQWWEQAAPALEQVLDPAATPTATRVGAAAGEEYQAAGDPARAFDFGLSCLLDGVAARISSDRDPGDRSR</sequence>
<dbReference type="SUPFAM" id="SSF46689">
    <property type="entry name" value="Homeodomain-like"/>
    <property type="match status" value="1"/>
</dbReference>
<gene>
    <name evidence="6" type="ORF">Ate02nite_17340</name>
</gene>